<dbReference type="Pfam" id="PF22275">
    <property type="entry name" value="DUF6957"/>
    <property type="match status" value="1"/>
</dbReference>
<reference evidence="2 3" key="1">
    <citation type="submission" date="2017-11" db="EMBL/GenBank/DDBJ databases">
        <authorList>
            <person name="Han C.G."/>
        </authorList>
    </citation>
    <scope>NUCLEOTIDE SEQUENCE [LARGE SCALE GENOMIC DNA]</scope>
    <source>
        <strain evidence="2">CFBP6411</strain>
    </source>
</reference>
<sequence length="135" mass="14353">MELLAIVEMIELEGDPVPGAGPQNADDIEAKVNVSGKPWCVVSGWVLIDIESSVGAESLPKPMLPIVMYAHCVHSHSSGSLRAGDTVLSGYATSAYRSGIFETADTLYLLLGNGFRKSAEAKTVRAAQLRPPGLW</sequence>
<evidence type="ECO:0000313" key="3">
    <source>
        <dbReference type="Proteomes" id="UP000238093"/>
    </source>
</evidence>
<evidence type="ECO:0000259" key="1">
    <source>
        <dbReference type="Pfam" id="PF22275"/>
    </source>
</evidence>
<proteinExistence type="predicted"/>
<name>A0A2K4WK08_9PSED</name>
<evidence type="ECO:0000313" key="2">
    <source>
        <dbReference type="EMBL" id="SOS36174.1"/>
    </source>
</evidence>
<dbReference type="EMBL" id="LT963408">
    <property type="protein sequence ID" value="SOS36174.1"/>
    <property type="molecule type" value="Genomic_DNA"/>
</dbReference>
<organism evidence="2 3">
    <name type="scientific">Pseudomonas syringae group genomosp. 3</name>
    <dbReference type="NCBI Taxonomy" id="251701"/>
    <lineage>
        <taxon>Bacteria</taxon>
        <taxon>Pseudomonadati</taxon>
        <taxon>Pseudomonadota</taxon>
        <taxon>Gammaproteobacteria</taxon>
        <taxon>Pseudomonadales</taxon>
        <taxon>Pseudomonadaceae</taxon>
        <taxon>Pseudomonas</taxon>
    </lineage>
</organism>
<accession>A0A2K4WK08</accession>
<feature type="domain" description="DUF6957" evidence="1">
    <location>
        <begin position="29"/>
        <end position="124"/>
    </location>
</feature>
<dbReference type="InterPro" id="IPR054232">
    <property type="entry name" value="DUF6957"/>
</dbReference>
<dbReference type="Proteomes" id="UP000238093">
    <property type="component" value="Chromosome I"/>
</dbReference>
<gene>
    <name evidence="2" type="ORF">CFBP6411_04817</name>
</gene>
<dbReference type="AlphaFoldDB" id="A0A2K4WK08"/>
<protein>
    <recommendedName>
        <fullName evidence="1">DUF6957 domain-containing protein</fullName>
    </recommendedName>
</protein>